<gene>
    <name evidence="2" type="ORF">PDM29_03540</name>
</gene>
<dbReference type="SUPFAM" id="SSF143422">
    <property type="entry name" value="Transposase IS200-like"/>
    <property type="match status" value="1"/>
</dbReference>
<dbReference type="SMART" id="SM01321">
    <property type="entry name" value="Y1_Tnp"/>
    <property type="match status" value="1"/>
</dbReference>
<dbReference type="RefSeq" id="WP_311192513.1">
    <property type="nucleotide sequence ID" value="NZ_CP115541.1"/>
</dbReference>
<sequence length="144" mass="16329">MSSSSLQRGRQSAIGGIYILTTVVHCRRPLFEHSRNAEIVIETLRHMERSGRSRTYAWVVMPDHVHWVMELKSGTLAGCMNLFKSRSSRLMGAGRVWQSGYHDHALRKEESLEHVARYIVGNPIRAGLTRNAGEYPYAWCCGAL</sequence>
<dbReference type="EMBL" id="CP115541">
    <property type="protein sequence ID" value="WNH53362.1"/>
    <property type="molecule type" value="Genomic_DNA"/>
</dbReference>
<protein>
    <submittedName>
        <fullName evidence="2">Transposase</fullName>
    </submittedName>
</protein>
<dbReference type="Pfam" id="PF01797">
    <property type="entry name" value="Y1_Tnp"/>
    <property type="match status" value="1"/>
</dbReference>
<dbReference type="InterPro" id="IPR002686">
    <property type="entry name" value="Transposase_17"/>
</dbReference>
<dbReference type="PANTHER" id="PTHR36966:SF1">
    <property type="entry name" value="REP-ASSOCIATED TYROSINE TRANSPOSASE"/>
    <property type="match status" value="1"/>
</dbReference>
<dbReference type="InterPro" id="IPR036515">
    <property type="entry name" value="Transposase_17_sf"/>
</dbReference>
<dbReference type="Proteomes" id="UP001302072">
    <property type="component" value="Chromosome"/>
</dbReference>
<proteinExistence type="predicted"/>
<evidence type="ECO:0000259" key="1">
    <source>
        <dbReference type="SMART" id="SM01321"/>
    </source>
</evidence>
<organism evidence="2 3">
    <name type="scientific">Stenotrophomonas oahuensis</name>
    <dbReference type="NCBI Taxonomy" id="3003271"/>
    <lineage>
        <taxon>Bacteria</taxon>
        <taxon>Pseudomonadati</taxon>
        <taxon>Pseudomonadota</taxon>
        <taxon>Gammaproteobacteria</taxon>
        <taxon>Lysobacterales</taxon>
        <taxon>Lysobacteraceae</taxon>
        <taxon>Stenotrophomonas</taxon>
    </lineage>
</organism>
<feature type="domain" description="Transposase IS200-like" evidence="1">
    <location>
        <begin position="13"/>
        <end position="122"/>
    </location>
</feature>
<accession>A0ABY9YRM3</accession>
<name>A0ABY9YRM3_9GAMM</name>
<dbReference type="PANTHER" id="PTHR36966">
    <property type="entry name" value="REP-ASSOCIATED TYROSINE TRANSPOSASE"/>
    <property type="match status" value="1"/>
</dbReference>
<reference evidence="2 3" key="1">
    <citation type="submission" date="2022-12" db="EMBL/GenBank/DDBJ databases">
        <title>Two new species, Stenotrophomonas aracearum and Stenotrophomonas oahuensis, isolated from Anthurium (Araceae family) in Hawaii.</title>
        <authorList>
            <person name="Chunag S.C."/>
            <person name="Dobhal S."/>
            <person name="Alvarez A."/>
            <person name="Arif M."/>
        </authorList>
    </citation>
    <scope>NUCLEOTIDE SEQUENCE [LARGE SCALE GENOMIC DNA]</scope>
    <source>
        <strain evidence="2 3">A5586</strain>
    </source>
</reference>
<dbReference type="Gene3D" id="3.30.70.1290">
    <property type="entry name" value="Transposase IS200-like"/>
    <property type="match status" value="1"/>
</dbReference>
<evidence type="ECO:0000313" key="2">
    <source>
        <dbReference type="EMBL" id="WNH53362.1"/>
    </source>
</evidence>
<dbReference type="NCBIfam" id="NF047646">
    <property type="entry name" value="REP_Tyr_transpos"/>
    <property type="match status" value="1"/>
</dbReference>
<dbReference type="InterPro" id="IPR052715">
    <property type="entry name" value="RAYT_transposase"/>
</dbReference>
<keyword evidence="3" id="KW-1185">Reference proteome</keyword>
<evidence type="ECO:0000313" key="3">
    <source>
        <dbReference type="Proteomes" id="UP001302072"/>
    </source>
</evidence>